<dbReference type="RefSeq" id="WP_234274952.1">
    <property type="nucleotide sequence ID" value="NZ_JABFTT010000013.1"/>
</dbReference>
<comment type="caution">
    <text evidence="2">The sequence shown here is derived from an EMBL/GenBank/DDBJ whole genome shotgun (WGS) entry which is preliminary data.</text>
</comment>
<keyword evidence="3" id="KW-1185">Reference proteome</keyword>
<dbReference type="Proteomes" id="UP001320122">
    <property type="component" value="Unassembled WGS sequence"/>
</dbReference>
<dbReference type="Pfam" id="PF13503">
    <property type="entry name" value="DUF4123"/>
    <property type="match status" value="1"/>
</dbReference>
<dbReference type="EMBL" id="JABFTT010000013">
    <property type="protein sequence ID" value="MCE8021624.1"/>
    <property type="molecule type" value="Genomic_DNA"/>
</dbReference>
<reference evidence="2 3" key="1">
    <citation type="journal article" date="2021" name="Front. Microbiol.">
        <title>Aerobic Denitrification and Heterotrophic Sulfur Oxidation in the Genus Halomonas Revealed by Six Novel Species Characterizations and Genome-Based Analysis.</title>
        <authorList>
            <person name="Wang L."/>
            <person name="Shao Z."/>
        </authorList>
    </citation>
    <scope>NUCLEOTIDE SEQUENCE [LARGE SCALE GENOMIC DNA]</scope>
    <source>
        <strain evidence="2 3">MCCC 1A11036</strain>
    </source>
</reference>
<sequence>MSQHRQQHTEDQPVVKMAGALTVDLLASFPFALLNPLRVQEQDWRDLPVQALETVPAPVRSHRLPQLVDLGNVAASQHGDLIRRAERYRKRGIAFFSAFLASEKSLEHTAAHLNRQLLQRRPGDRRYWWLRYYDPDVFRHLLWLLSPEQFARLLGPITQWSWPDARGKWRIVERIGARPSIDWLALTRQQWSSLDRFAALNQSLRRLATAVPQWPQDTAHWQWLDATMRYVDETFGLPVEDQQSLAESAAEHHPDLATHPGIRHLLEQAALGAPGFAERLSHLDEMAWSTIISDLRSTT</sequence>
<proteinExistence type="predicted"/>
<name>A0ABS9AIQ8_9GAMM</name>
<dbReference type="InterPro" id="IPR025391">
    <property type="entry name" value="DUF4123"/>
</dbReference>
<evidence type="ECO:0000313" key="3">
    <source>
        <dbReference type="Proteomes" id="UP001320122"/>
    </source>
</evidence>
<organism evidence="2 3">
    <name type="scientific">Billgrantia zhangzhouensis</name>
    <dbReference type="NCBI Taxonomy" id="2733481"/>
    <lineage>
        <taxon>Bacteria</taxon>
        <taxon>Pseudomonadati</taxon>
        <taxon>Pseudomonadota</taxon>
        <taxon>Gammaproteobacteria</taxon>
        <taxon>Oceanospirillales</taxon>
        <taxon>Halomonadaceae</taxon>
        <taxon>Billgrantia</taxon>
    </lineage>
</organism>
<accession>A0ABS9AIQ8</accession>
<protein>
    <submittedName>
        <fullName evidence="2">DUF4123 domain-containing protein</fullName>
    </submittedName>
</protein>
<evidence type="ECO:0000313" key="2">
    <source>
        <dbReference type="EMBL" id="MCE8021624.1"/>
    </source>
</evidence>
<gene>
    <name evidence="2" type="ORF">HOP51_16130</name>
</gene>
<feature type="domain" description="DUF4123" evidence="1">
    <location>
        <begin position="94"/>
        <end position="150"/>
    </location>
</feature>
<evidence type="ECO:0000259" key="1">
    <source>
        <dbReference type="Pfam" id="PF13503"/>
    </source>
</evidence>